<keyword evidence="4" id="KW-0028">Amino-acid biosynthesis</keyword>
<keyword evidence="3" id="KW-0464">Manganese</keyword>
<dbReference type="GO" id="GO:0008652">
    <property type="term" value="P:amino acid biosynthetic process"/>
    <property type="evidence" value="ECO:0007669"/>
    <property type="project" value="UniProtKB-KW"/>
</dbReference>
<keyword evidence="3" id="KW-0104">Cadmium</keyword>
<feature type="binding site" evidence="3">
    <location>
        <position position="359"/>
    </location>
    <ligand>
        <name>Mn(2+)</name>
        <dbReference type="ChEBI" id="CHEBI:29035"/>
    </ligand>
</feature>
<comment type="pathway">
    <text evidence="4">Metabolic intermediate biosynthesis; chorismate biosynthesis; chorismate from D-erythrose 4-phosphate and phosphoenolpyruvate: step 1/7.</text>
</comment>
<feature type="binding site" evidence="3">
    <location>
        <begin position="273"/>
        <end position="274"/>
    </location>
    <ligand>
        <name>phosphoenolpyruvate</name>
        <dbReference type="ChEBI" id="CHEBI:58702"/>
    </ligand>
</feature>
<dbReference type="Gene3D" id="3.20.20.70">
    <property type="entry name" value="Aldolase class I"/>
    <property type="match status" value="2"/>
</dbReference>
<feature type="binding site" evidence="3">
    <location>
        <position position="116"/>
    </location>
    <ligand>
        <name>phosphoenolpyruvate</name>
        <dbReference type="ChEBI" id="CHEBI:58702"/>
    </ligand>
</feature>
<dbReference type="NCBIfam" id="TIGR01358">
    <property type="entry name" value="DAHP_synth_II"/>
    <property type="match status" value="1"/>
</dbReference>
<comment type="catalytic activity">
    <reaction evidence="4">
        <text>D-erythrose 4-phosphate + phosphoenolpyruvate + H2O = 7-phospho-2-dehydro-3-deoxy-D-arabino-heptonate + phosphate</text>
        <dbReference type="Rhea" id="RHEA:14717"/>
        <dbReference type="ChEBI" id="CHEBI:15377"/>
        <dbReference type="ChEBI" id="CHEBI:16897"/>
        <dbReference type="ChEBI" id="CHEBI:43474"/>
        <dbReference type="ChEBI" id="CHEBI:58394"/>
        <dbReference type="ChEBI" id="CHEBI:58702"/>
        <dbReference type="EC" id="2.5.1.54"/>
    </reaction>
</comment>
<evidence type="ECO:0000256" key="4">
    <source>
        <dbReference type="RuleBase" id="RU363071"/>
    </source>
</evidence>
<feature type="binding site" evidence="3">
    <location>
        <position position="77"/>
    </location>
    <ligand>
        <name>Mn(2+)</name>
        <dbReference type="ChEBI" id="CHEBI:29035"/>
    </ligand>
</feature>
<sequence>MKWSSLPAMSSIMSRAELRSLPMLQQPNYPDEAALDSVIDAVEKLPPLVFAGECDGLRAKLAEVAEGRAFLLQGGDCAESFEAVTAQHIKDKLLVQLSMAVVMTYAAQVPVVKVGRIAGQYAKPRSKPTETRGETTLPSYRGDAINGFDFTEQARAHDPERLIRLYNASAATLNLVRAFVTGGFADLRGVHTWNRDFVGNPEVEAAYEELAAEIDRALTFMVACGVDDRALSTIDFYASHEALLLEYERAMTRVDSRSQQVYGCSGHMLWIGERTRQLDGAHVELLRRVRNPLGIKLGPTTTPRQAIELADRLDPDREPGRITFITRMGADRVREVLPRVIEGVEETGRKVAWVCDPMHGNTFEAANGYKTRSFNDVVEEVRGFFDVHDSLGTWPGGLHVELTGDDVTECVGGALKLEETDLADRYETVCDPRLNRNQSLELAFTVATRLRKGRRSRGNPVLDFRAKEL</sequence>
<dbReference type="EC" id="2.5.1.54" evidence="4"/>
<comment type="cofactor">
    <cofactor evidence="3">
        <name>Mn(2+)</name>
        <dbReference type="ChEBI" id="CHEBI:29035"/>
    </cofactor>
    <cofactor evidence="3">
        <name>Co(2+)</name>
        <dbReference type="ChEBI" id="CHEBI:48828"/>
    </cofactor>
    <cofactor evidence="3">
        <name>Cd(2+)</name>
        <dbReference type="ChEBI" id="CHEBI:48775"/>
    </cofactor>
    <text evidence="3">Binds 1 divalent cation per subunit. The enzyme is active with manganese, cobalt or cadmium ions.</text>
</comment>
<feature type="binding site" evidence="3">
    <location>
        <position position="296"/>
    </location>
    <ligand>
        <name>phosphoenolpyruvate</name>
        <dbReference type="ChEBI" id="CHEBI:58702"/>
    </ligand>
</feature>
<evidence type="ECO:0000313" key="6">
    <source>
        <dbReference type="Proteomes" id="UP000677180"/>
    </source>
</evidence>
<keyword evidence="4" id="KW-0057">Aromatic amino acid biosynthesis</keyword>
<dbReference type="PANTHER" id="PTHR21337">
    <property type="entry name" value="PHOSPHO-2-DEHYDRO-3-DEOXYHEPTONATE ALDOLASE 1, 2"/>
    <property type="match status" value="1"/>
</dbReference>
<feature type="binding site" evidence="3">
    <location>
        <position position="327"/>
    </location>
    <ligand>
        <name>phosphoenolpyruvate</name>
        <dbReference type="ChEBI" id="CHEBI:58702"/>
    </ligand>
</feature>
<feature type="binding site" evidence="3">
    <location>
        <position position="401"/>
    </location>
    <ligand>
        <name>Mn(2+)</name>
        <dbReference type="ChEBI" id="CHEBI:29035"/>
    </ligand>
</feature>
<dbReference type="InterPro" id="IPR013785">
    <property type="entry name" value="Aldolase_TIM"/>
</dbReference>
<dbReference type="GO" id="GO:0003849">
    <property type="term" value="F:3-deoxy-7-phosphoheptulonate synthase activity"/>
    <property type="evidence" value="ECO:0007669"/>
    <property type="project" value="UniProtKB-EC"/>
</dbReference>
<dbReference type="Pfam" id="PF01474">
    <property type="entry name" value="DAHP_synth_2"/>
    <property type="match status" value="1"/>
</dbReference>
<accession>A0AB37I941</accession>
<dbReference type="SUPFAM" id="SSF51569">
    <property type="entry name" value="Aldolase"/>
    <property type="match status" value="1"/>
</dbReference>
<comment type="similarity">
    <text evidence="1 4">Belongs to the class-II DAHP synthase family.</text>
</comment>
<evidence type="ECO:0000256" key="2">
    <source>
        <dbReference type="ARBA" id="ARBA00022679"/>
    </source>
</evidence>
<dbReference type="PANTHER" id="PTHR21337:SF0">
    <property type="entry name" value="PHOSPHO-2-DEHYDRO-3-DEOXYHEPTONATE ALDOLASE"/>
    <property type="match status" value="1"/>
</dbReference>
<evidence type="ECO:0000256" key="1">
    <source>
        <dbReference type="ARBA" id="ARBA00008911"/>
    </source>
</evidence>
<evidence type="ECO:0000313" key="5">
    <source>
        <dbReference type="EMBL" id="QUC12149.1"/>
    </source>
</evidence>
<organism evidence="5 6">
    <name type="scientific">Arachnia propionica</name>
    <dbReference type="NCBI Taxonomy" id="1750"/>
    <lineage>
        <taxon>Bacteria</taxon>
        <taxon>Bacillati</taxon>
        <taxon>Actinomycetota</taxon>
        <taxon>Actinomycetes</taxon>
        <taxon>Propionibacteriales</taxon>
        <taxon>Propionibacteriaceae</taxon>
        <taxon>Arachnia</taxon>
    </lineage>
</organism>
<keyword evidence="3" id="KW-0170">Cobalt</keyword>
<keyword evidence="2 4" id="KW-0808">Transferase</keyword>
<reference evidence="5" key="1">
    <citation type="submission" date="2021-03" db="EMBL/GenBank/DDBJ databases">
        <title>Human Oral Microbial Genomes.</title>
        <authorList>
            <person name="Johnston C.D."/>
            <person name="Chen T."/>
            <person name="Dewhirst F.E."/>
        </authorList>
    </citation>
    <scope>NUCLEOTIDE SEQUENCE</scope>
    <source>
        <strain evidence="5">F0714</strain>
    </source>
</reference>
<dbReference type="AlphaFoldDB" id="A0AB37I941"/>
<proteinExistence type="inferred from homology"/>
<evidence type="ECO:0000256" key="3">
    <source>
        <dbReference type="PIRSR" id="PIRSR602480-1"/>
    </source>
</evidence>
<feature type="binding site" evidence="3">
    <location>
        <position position="431"/>
    </location>
    <ligand>
        <name>Mn(2+)</name>
        <dbReference type="ChEBI" id="CHEBI:29035"/>
    </ligand>
</feature>
<name>A0AB37I941_9ACTN</name>
<dbReference type="GO" id="GO:0009073">
    <property type="term" value="P:aromatic amino acid family biosynthetic process"/>
    <property type="evidence" value="ECO:0007669"/>
    <property type="project" value="UniProtKB-KW"/>
</dbReference>
<dbReference type="EMBL" id="CP072385">
    <property type="protein sequence ID" value="QUC12149.1"/>
    <property type="molecule type" value="Genomic_DNA"/>
</dbReference>
<dbReference type="Proteomes" id="UP000677180">
    <property type="component" value="Chromosome"/>
</dbReference>
<gene>
    <name evidence="5" type="ORF">J5A53_05520</name>
</gene>
<protein>
    <recommendedName>
        <fullName evidence="4">Phospho-2-dehydro-3-deoxyheptonate aldolase</fullName>
        <ecNumber evidence="4">2.5.1.54</ecNumber>
    </recommendedName>
</protein>
<dbReference type="InterPro" id="IPR002480">
    <property type="entry name" value="DAHP_synth_2"/>
</dbReference>